<reference evidence="5 6" key="1">
    <citation type="submission" date="2022-06" db="EMBL/GenBank/DDBJ databases">
        <title>Endosaccharibacter gen. nov., sp. nov., endophytic bacteria isolated from sugarcane.</title>
        <authorList>
            <person name="Pitiwittayakul N."/>
            <person name="Yukphan P."/>
            <person name="Charoenyingcharoen P."/>
            <person name="Tanasupawat S."/>
        </authorList>
    </citation>
    <scope>NUCLEOTIDE SEQUENCE [LARGE SCALE GENOMIC DNA]</scope>
    <source>
        <strain evidence="5 6">KSS8</strain>
    </source>
</reference>
<dbReference type="Gene3D" id="1.20.120.530">
    <property type="entry name" value="GntR ligand-binding domain-like"/>
    <property type="match status" value="1"/>
</dbReference>
<proteinExistence type="predicted"/>
<keyword evidence="3" id="KW-0804">Transcription</keyword>
<keyword evidence="2" id="KW-0238">DNA-binding</keyword>
<evidence type="ECO:0000256" key="1">
    <source>
        <dbReference type="ARBA" id="ARBA00023015"/>
    </source>
</evidence>
<dbReference type="Pfam" id="PF07729">
    <property type="entry name" value="FCD"/>
    <property type="match status" value="1"/>
</dbReference>
<comment type="caution">
    <text evidence="5">The sequence shown here is derived from an EMBL/GenBank/DDBJ whole genome shotgun (WGS) entry which is preliminary data.</text>
</comment>
<dbReference type="SMART" id="SM00895">
    <property type="entry name" value="FCD"/>
    <property type="match status" value="1"/>
</dbReference>
<dbReference type="EMBL" id="JAMSKV010000009">
    <property type="protein sequence ID" value="MCQ8278957.1"/>
    <property type="molecule type" value="Genomic_DNA"/>
</dbReference>
<dbReference type="InterPro" id="IPR036388">
    <property type="entry name" value="WH-like_DNA-bd_sf"/>
</dbReference>
<dbReference type="PANTHER" id="PTHR43537:SF39">
    <property type="entry name" value="HTH-TYPE TRANSCRIPTIONAL REGULATOR MCBR"/>
    <property type="match status" value="1"/>
</dbReference>
<evidence type="ECO:0000313" key="6">
    <source>
        <dbReference type="Proteomes" id="UP001524587"/>
    </source>
</evidence>
<sequence length="195" mass="21287">MSSELVPGDKLILRPLAQRLGLSPTPVREALLRLVSEQALALDERGSAIVPVMSAECFEEMIALRGDLESRAIERAVSLARDAQIAELEVINARCMDAYARGDAVDVILQNLAFHRAICVAGRSLLTLHALEGLWLRLGPSYATRIGAPLPRFDDVPHPHVRMLDALHRRDLQAAREAAMADVVASCKYAHPRGG</sequence>
<dbReference type="InterPro" id="IPR000524">
    <property type="entry name" value="Tscrpt_reg_HTH_GntR"/>
</dbReference>
<organism evidence="5 6">
    <name type="scientific">Endosaccharibacter trunci</name>
    <dbReference type="NCBI Taxonomy" id="2812733"/>
    <lineage>
        <taxon>Bacteria</taxon>
        <taxon>Pseudomonadati</taxon>
        <taxon>Pseudomonadota</taxon>
        <taxon>Alphaproteobacteria</taxon>
        <taxon>Acetobacterales</taxon>
        <taxon>Acetobacteraceae</taxon>
        <taxon>Endosaccharibacter</taxon>
    </lineage>
</organism>
<evidence type="ECO:0000259" key="4">
    <source>
        <dbReference type="SMART" id="SM00895"/>
    </source>
</evidence>
<keyword evidence="1" id="KW-0805">Transcription regulation</keyword>
<dbReference type="InterPro" id="IPR008920">
    <property type="entry name" value="TF_FadR/GntR_C"/>
</dbReference>
<protein>
    <submittedName>
        <fullName evidence="5">GntR family transcriptional regulator</fullName>
    </submittedName>
</protein>
<dbReference type="SUPFAM" id="SSF46785">
    <property type="entry name" value="Winged helix' DNA-binding domain"/>
    <property type="match status" value="1"/>
</dbReference>
<dbReference type="InterPro" id="IPR011711">
    <property type="entry name" value="GntR_C"/>
</dbReference>
<evidence type="ECO:0000256" key="3">
    <source>
        <dbReference type="ARBA" id="ARBA00023163"/>
    </source>
</evidence>
<feature type="domain" description="GntR C-terminal" evidence="4">
    <location>
        <begin position="60"/>
        <end position="185"/>
    </location>
</feature>
<dbReference type="Gene3D" id="1.10.10.10">
    <property type="entry name" value="Winged helix-like DNA-binding domain superfamily/Winged helix DNA-binding domain"/>
    <property type="match status" value="1"/>
</dbReference>
<dbReference type="Pfam" id="PF00392">
    <property type="entry name" value="GntR"/>
    <property type="match status" value="1"/>
</dbReference>
<name>A0ABT1W9N9_9PROT</name>
<keyword evidence="6" id="KW-1185">Reference proteome</keyword>
<evidence type="ECO:0000256" key="2">
    <source>
        <dbReference type="ARBA" id="ARBA00023125"/>
    </source>
</evidence>
<dbReference type="InterPro" id="IPR036390">
    <property type="entry name" value="WH_DNA-bd_sf"/>
</dbReference>
<dbReference type="Proteomes" id="UP001524587">
    <property type="component" value="Unassembled WGS sequence"/>
</dbReference>
<dbReference type="SUPFAM" id="SSF48008">
    <property type="entry name" value="GntR ligand-binding domain-like"/>
    <property type="match status" value="1"/>
</dbReference>
<evidence type="ECO:0000313" key="5">
    <source>
        <dbReference type="EMBL" id="MCQ8278957.1"/>
    </source>
</evidence>
<dbReference type="PANTHER" id="PTHR43537">
    <property type="entry name" value="TRANSCRIPTIONAL REGULATOR, GNTR FAMILY"/>
    <property type="match status" value="1"/>
</dbReference>
<accession>A0ABT1W9N9</accession>
<gene>
    <name evidence="5" type="ORF">NFI95_10915</name>
</gene>